<feature type="signal peptide" evidence="5">
    <location>
        <begin position="1"/>
        <end position="20"/>
    </location>
</feature>
<dbReference type="PANTHER" id="PTHR35889:SF3">
    <property type="entry name" value="F-BOX DOMAIN-CONTAINING PROTEIN"/>
    <property type="match status" value="1"/>
</dbReference>
<comment type="caution">
    <text evidence="7">The sequence shown here is derived from an EMBL/GenBank/DDBJ whole genome shotgun (WGS) entry which is preliminary data.</text>
</comment>
<dbReference type="eggNOG" id="COG2010">
    <property type="taxonomic scope" value="Bacteria"/>
</dbReference>
<reference evidence="7 8" key="1">
    <citation type="submission" date="2006-02" db="EMBL/GenBank/DDBJ databases">
        <authorList>
            <person name="Amann R."/>
            <person name="Ferriera S."/>
            <person name="Johnson J."/>
            <person name="Kravitz S."/>
            <person name="Halpern A."/>
            <person name="Remington K."/>
            <person name="Beeson K."/>
            <person name="Tran B."/>
            <person name="Rogers Y.-H."/>
            <person name="Friedman R."/>
            <person name="Venter J.C."/>
        </authorList>
    </citation>
    <scope>NUCLEOTIDE SEQUENCE [LARGE SCALE GENOMIC DNA]</scope>
    <source>
        <strain evidence="7 8">DSM 3645</strain>
    </source>
</reference>
<keyword evidence="2 4" id="KW-0479">Metal-binding</keyword>
<dbReference type="Proteomes" id="UP000004358">
    <property type="component" value="Unassembled WGS sequence"/>
</dbReference>
<accession>A3ZV10</accession>
<dbReference type="SUPFAM" id="SSF46626">
    <property type="entry name" value="Cytochrome c"/>
    <property type="match status" value="1"/>
</dbReference>
<keyword evidence="5" id="KW-0732">Signal</keyword>
<evidence type="ECO:0000256" key="3">
    <source>
        <dbReference type="ARBA" id="ARBA00023004"/>
    </source>
</evidence>
<dbReference type="Pfam" id="PF07583">
    <property type="entry name" value="PSCyt2"/>
    <property type="match status" value="1"/>
</dbReference>
<evidence type="ECO:0000256" key="2">
    <source>
        <dbReference type="ARBA" id="ARBA00022723"/>
    </source>
</evidence>
<evidence type="ECO:0000256" key="4">
    <source>
        <dbReference type="PROSITE-ProRule" id="PRU00433"/>
    </source>
</evidence>
<feature type="chain" id="PRO_5002665159" evidence="5">
    <location>
        <begin position="21"/>
        <end position="1015"/>
    </location>
</feature>
<dbReference type="AlphaFoldDB" id="A3ZV10"/>
<keyword evidence="7" id="KW-0413">Isomerase</keyword>
<protein>
    <submittedName>
        <fullName evidence="7">Cis/trans isomerase-like protein</fullName>
    </submittedName>
</protein>
<proteinExistence type="predicted"/>
<dbReference type="GO" id="GO:0046872">
    <property type="term" value="F:metal ion binding"/>
    <property type="evidence" value="ECO:0007669"/>
    <property type="project" value="UniProtKB-KW"/>
</dbReference>
<sequence>MIRFATLLLMLGAMVSCAAAAQGADQSAGDVDYTRDIKPLLSNSCYTCHGPDEGTREADFRLDVREVAIDSVIVPGNPAESELFARIASEDPDLQMPPTDSSRPKLTRDEVDLIRRWIAQGAKYDEHWSYAPPKQVKVPQERASSPIDAFIDQRLAEKGLEPAAKADPRTLIRRLYFDLTGLPPTPTEVAAFAADPSDQAYAALVKKLLASPRFGERMAMHWLDLVRYADSVGIHGDQEWSMSPYRDYVIRSFNENKPFDQFTIEQLAGDLLPNATREQQIASGYNRLNMITAEGGAQAKEYLAKYAADRVRTTSTVWLGATMGCCECHDHKFDPYTIKEFYQFAAFFADLEEQGVYAGSSKTSYWGPSIPVPSPQQETRLQELDQQIMTLGQSLQTPTPELAKAQAEWEANLPEDPSWQVLQPTSMKSHPEVDWKKLEDGSLLAAGANPDKPVYELEFTTQLSTATALRLEVLPHDSLPAAGPGRAGNGNFVLNEIQWAIDGKPVAFQTATATHSQQGWPIASLLTSDQKDGWAILPDIGKGNEAVFELPDDVTLTPASKLTLTMTHHYGSSHAIGRLRVALVDAPRPVQANQAIGVPQEIRDLVETPAAKRTASQQEKLAAYYRTIAPQLDHARKELAERTEQRKQLADSMTTTLVSKSSEPRTMRVLPRGNWLDDSGEIVEPGVPGFLGYDLETDGRRATRLDLAQWFVDRRNPLTARVFVNRLWQLTFGRGLVSTADDFGSQGAIPTHPQLLDALATEFVESGWDVKQMVRRIVQSQAYQRSSSRTASQKQKDLSNAFLAAQSAHRLPAEMIRDNALAASGLLVEQIGGESARPYQPPGYWSHLNFPKREYQRDQGRNLYRRGLYTHWQRTYLHPSLAAFDAPTREECTVRRNISNTPQQALVLMNDPTYVEAARALAVRLLQEGNDRPEAKIHLGMQAVQQRDATAAEVQILTATYQKHRQQYVSDPQSAQQLLSVGEYVTPEGIDAIDLAAWMSVSRILLNLHETINRY</sequence>
<dbReference type="InterPro" id="IPR011429">
    <property type="entry name" value="Cyt_c_Planctomycete-type"/>
</dbReference>
<evidence type="ECO:0000313" key="8">
    <source>
        <dbReference type="Proteomes" id="UP000004358"/>
    </source>
</evidence>
<gene>
    <name evidence="7" type="ORF">DSM3645_24595</name>
</gene>
<dbReference type="STRING" id="314230.DSM3645_24595"/>
<dbReference type="InterPro" id="IPR011444">
    <property type="entry name" value="DUF1549"/>
</dbReference>
<keyword evidence="1 4" id="KW-0349">Heme</keyword>
<dbReference type="PROSITE" id="PS51257">
    <property type="entry name" value="PROKAR_LIPOPROTEIN"/>
    <property type="match status" value="1"/>
</dbReference>
<dbReference type="GO" id="GO:0020037">
    <property type="term" value="F:heme binding"/>
    <property type="evidence" value="ECO:0007669"/>
    <property type="project" value="InterPro"/>
</dbReference>
<dbReference type="HOGENOM" id="CLU_005632_1_0_0"/>
<dbReference type="EMBL" id="AANZ01000013">
    <property type="protein sequence ID" value="EAQ79746.1"/>
    <property type="molecule type" value="Genomic_DNA"/>
</dbReference>
<dbReference type="GO" id="GO:0009055">
    <property type="term" value="F:electron transfer activity"/>
    <property type="evidence" value="ECO:0007669"/>
    <property type="project" value="InterPro"/>
</dbReference>
<dbReference type="Pfam" id="PF07587">
    <property type="entry name" value="PSD1"/>
    <property type="match status" value="1"/>
</dbReference>
<name>A3ZV10_9BACT</name>
<dbReference type="InterPro" id="IPR036909">
    <property type="entry name" value="Cyt_c-like_dom_sf"/>
</dbReference>
<evidence type="ECO:0000313" key="7">
    <source>
        <dbReference type="EMBL" id="EAQ79746.1"/>
    </source>
</evidence>
<dbReference type="GO" id="GO:0016853">
    <property type="term" value="F:isomerase activity"/>
    <property type="evidence" value="ECO:0007669"/>
    <property type="project" value="UniProtKB-KW"/>
</dbReference>
<dbReference type="PROSITE" id="PS51007">
    <property type="entry name" value="CYTC"/>
    <property type="match status" value="1"/>
</dbReference>
<dbReference type="Pfam" id="PF07635">
    <property type="entry name" value="PSCyt1"/>
    <property type="match status" value="1"/>
</dbReference>
<feature type="domain" description="Cytochrome c" evidence="6">
    <location>
        <begin position="24"/>
        <end position="212"/>
    </location>
</feature>
<organism evidence="7 8">
    <name type="scientific">Blastopirellula marina DSM 3645</name>
    <dbReference type="NCBI Taxonomy" id="314230"/>
    <lineage>
        <taxon>Bacteria</taxon>
        <taxon>Pseudomonadati</taxon>
        <taxon>Planctomycetota</taxon>
        <taxon>Planctomycetia</taxon>
        <taxon>Pirellulales</taxon>
        <taxon>Pirellulaceae</taxon>
        <taxon>Blastopirellula</taxon>
    </lineage>
</organism>
<keyword evidence="3 4" id="KW-0408">Iron</keyword>
<evidence type="ECO:0000256" key="1">
    <source>
        <dbReference type="ARBA" id="ARBA00022617"/>
    </source>
</evidence>
<dbReference type="PANTHER" id="PTHR35889">
    <property type="entry name" value="CYCLOINULO-OLIGOSACCHARIDE FRUCTANOTRANSFERASE-RELATED"/>
    <property type="match status" value="1"/>
</dbReference>
<dbReference type="InterPro" id="IPR022655">
    <property type="entry name" value="DUF1553"/>
</dbReference>
<evidence type="ECO:0000259" key="6">
    <source>
        <dbReference type="PROSITE" id="PS51007"/>
    </source>
</evidence>
<evidence type="ECO:0000256" key="5">
    <source>
        <dbReference type="SAM" id="SignalP"/>
    </source>
</evidence>
<dbReference type="InterPro" id="IPR009056">
    <property type="entry name" value="Cyt_c-like_dom"/>
</dbReference>